<dbReference type="PROSITE" id="PS50983">
    <property type="entry name" value="FE_B12_PBP"/>
    <property type="match status" value="1"/>
</dbReference>
<dbReference type="Pfam" id="PF01497">
    <property type="entry name" value="Peripla_BP_2"/>
    <property type="match status" value="1"/>
</dbReference>
<keyword evidence="4" id="KW-1185">Reference proteome</keyword>
<evidence type="ECO:0000259" key="2">
    <source>
        <dbReference type="PROSITE" id="PS50983"/>
    </source>
</evidence>
<protein>
    <recommendedName>
        <fullName evidence="2">Fe/B12 periplasmic-binding domain-containing protein</fullName>
    </recommendedName>
</protein>
<dbReference type="SUPFAM" id="SSF53807">
    <property type="entry name" value="Helical backbone' metal receptor"/>
    <property type="match status" value="1"/>
</dbReference>
<sequence>MRRALFPLLMALLALPVQAADPRLVAAGGTATEIIYALGAEKGLVGVDTTSLYPREAMKLPNIGYVRALSAEGILALTPTLVIAAAEAGPPPILGQIAAAGIPILPLADGFSEAAVLARIGQIGAALGKTEEAGKLQAAVRRDLATARAAVAPLPDKPKVLFVLSAQRGLVAAGDDTAAAVMIELAGGRNAVSGYTGYKPVTPEAAFAAAPDIILTGSHVIDALGGVDVLRHHPDLIGTPAAREGRIIVRDAMFMLGFGPRLGAAVLDLAQALHPGVTLPTLAAKP</sequence>
<dbReference type="Gene3D" id="3.40.50.1980">
    <property type="entry name" value="Nitrogenase molybdenum iron protein domain"/>
    <property type="match status" value="2"/>
</dbReference>
<dbReference type="InterPro" id="IPR002491">
    <property type="entry name" value="ABC_transptr_periplasmic_BD"/>
</dbReference>
<accession>A0A255XLQ9</accession>
<name>A0A255XLQ9_9PROT</name>
<dbReference type="OrthoDB" id="9797736at2"/>
<feature type="signal peptide" evidence="1">
    <location>
        <begin position="1"/>
        <end position="19"/>
    </location>
</feature>
<evidence type="ECO:0000313" key="4">
    <source>
        <dbReference type="Proteomes" id="UP000216361"/>
    </source>
</evidence>
<dbReference type="InterPro" id="IPR050902">
    <property type="entry name" value="ABC_Transporter_SBP"/>
</dbReference>
<proteinExistence type="predicted"/>
<comment type="caution">
    <text evidence="3">The sequence shown here is derived from an EMBL/GenBank/DDBJ whole genome shotgun (WGS) entry which is preliminary data.</text>
</comment>
<evidence type="ECO:0000313" key="3">
    <source>
        <dbReference type="EMBL" id="OYQ17897.1"/>
    </source>
</evidence>
<feature type="chain" id="PRO_5013033336" description="Fe/B12 periplasmic-binding domain-containing protein" evidence="1">
    <location>
        <begin position="20"/>
        <end position="286"/>
    </location>
</feature>
<dbReference type="AlphaFoldDB" id="A0A255XLQ9"/>
<evidence type="ECO:0000256" key="1">
    <source>
        <dbReference type="SAM" id="SignalP"/>
    </source>
</evidence>
<reference evidence="3 4" key="1">
    <citation type="submission" date="2017-07" db="EMBL/GenBank/DDBJ databases">
        <title>Elstera cyanobacteriorum sp. nov., a novel bacterium isolated from cyanobacterial aggregates in a eutrophic lake.</title>
        <authorList>
            <person name="Cai H."/>
        </authorList>
    </citation>
    <scope>NUCLEOTIDE SEQUENCE [LARGE SCALE GENOMIC DNA]</scope>
    <source>
        <strain evidence="3 4">TH019</strain>
    </source>
</reference>
<keyword evidence="1" id="KW-0732">Signal</keyword>
<organism evidence="3 4">
    <name type="scientific">Elstera cyanobacteriorum</name>
    <dbReference type="NCBI Taxonomy" id="2022747"/>
    <lineage>
        <taxon>Bacteria</taxon>
        <taxon>Pseudomonadati</taxon>
        <taxon>Pseudomonadota</taxon>
        <taxon>Alphaproteobacteria</taxon>
        <taxon>Rhodospirillales</taxon>
        <taxon>Rhodospirillaceae</taxon>
        <taxon>Elstera</taxon>
    </lineage>
</organism>
<dbReference type="Proteomes" id="UP000216361">
    <property type="component" value="Unassembled WGS sequence"/>
</dbReference>
<dbReference type="PANTHER" id="PTHR30535:SF4">
    <property type="entry name" value="HEMIN-BINDING PERIPLASMIC PROTEIN HMUT"/>
    <property type="match status" value="1"/>
</dbReference>
<dbReference type="RefSeq" id="WP_094409459.1">
    <property type="nucleotide sequence ID" value="NZ_BMJZ01000002.1"/>
</dbReference>
<gene>
    <name evidence="3" type="ORF">CHR90_13060</name>
</gene>
<dbReference type="EMBL" id="NOXS01000033">
    <property type="protein sequence ID" value="OYQ17897.1"/>
    <property type="molecule type" value="Genomic_DNA"/>
</dbReference>
<dbReference type="PANTHER" id="PTHR30535">
    <property type="entry name" value="VITAMIN B12-BINDING PROTEIN"/>
    <property type="match status" value="1"/>
</dbReference>
<feature type="domain" description="Fe/B12 periplasmic-binding" evidence="2">
    <location>
        <begin position="23"/>
        <end position="277"/>
    </location>
</feature>